<evidence type="ECO:0000313" key="1">
    <source>
        <dbReference type="EMBL" id="GMT08989.1"/>
    </source>
</evidence>
<comment type="caution">
    <text evidence="1">The sequence shown here is derived from an EMBL/GenBank/DDBJ whole genome shotgun (WGS) entry which is preliminary data.</text>
</comment>
<dbReference type="Proteomes" id="UP001432322">
    <property type="component" value="Unassembled WGS sequence"/>
</dbReference>
<dbReference type="CDD" id="cd00303">
    <property type="entry name" value="retropepsin_like"/>
    <property type="match status" value="1"/>
</dbReference>
<dbReference type="InterPro" id="IPR021109">
    <property type="entry name" value="Peptidase_aspartic_dom_sf"/>
</dbReference>
<keyword evidence="2" id="KW-1185">Reference proteome</keyword>
<reference evidence="1" key="1">
    <citation type="submission" date="2023-10" db="EMBL/GenBank/DDBJ databases">
        <title>Genome assembly of Pristionchus species.</title>
        <authorList>
            <person name="Yoshida K."/>
            <person name="Sommer R.J."/>
        </authorList>
    </citation>
    <scope>NUCLEOTIDE SEQUENCE</scope>
    <source>
        <strain evidence="1">RS5133</strain>
    </source>
</reference>
<sequence>GTMNEVVAIGALREVLVGKALNEYRNIPEERKKMGVQECLDYLASKLSEESPFHVLDVEDKLRRQTVCGRTIAKVCEEIDKWVDRLHKEEAKREEVKLRQLLLLYKGKPEYLKMFEIYEEEGTYEKVKSLLVRMEYTKGTIGGVAMEAVMDTGAEVSLISMQRIEGMSGIVMEKCETDKVKGVSGPVKIIGRCVLTVDLSMGKKTEVGFFVSSHTLGINDVVLLGNRALQAMGIGLVELPEGVNDEKSGNIEESGQKAIVLRDFVFGPREVGNVIVGCGGMKGVRLIDVNDYKNKHVLMMERMKREVNLRLDAERKRMKGRYDKKYQHNKGREPRVGDRVYVREKVDRGKLNIPWIGPFRVKERSETTATLCDLRNGGGEKLRKVQLDRLRLVPKGEEEEELSVNVRDCWRVGNVMREWRKEEYGRSEVSMHVYCRTTIRKASLLHPLKECVECGDIEAGDVIEDVRPELKHLKVPSMLKLARVFHMNGRKWEGILEATRHFSDESWSPGVESLKMAYKKMCVHRTMEAITIMTPSVEVEEEEEEEGRKAIESVLGVKRSKE</sequence>
<accession>A0AAV5UPK3</accession>
<evidence type="ECO:0008006" key="3">
    <source>
        <dbReference type="Google" id="ProtNLM"/>
    </source>
</evidence>
<evidence type="ECO:0000313" key="2">
    <source>
        <dbReference type="Proteomes" id="UP001432322"/>
    </source>
</evidence>
<dbReference type="AlphaFoldDB" id="A0AAV5UPK3"/>
<proteinExistence type="predicted"/>
<name>A0AAV5UPK3_9BILA</name>
<dbReference type="SUPFAM" id="SSF50630">
    <property type="entry name" value="Acid proteases"/>
    <property type="match status" value="1"/>
</dbReference>
<organism evidence="1 2">
    <name type="scientific">Pristionchus fissidentatus</name>
    <dbReference type="NCBI Taxonomy" id="1538716"/>
    <lineage>
        <taxon>Eukaryota</taxon>
        <taxon>Metazoa</taxon>
        <taxon>Ecdysozoa</taxon>
        <taxon>Nematoda</taxon>
        <taxon>Chromadorea</taxon>
        <taxon>Rhabditida</taxon>
        <taxon>Rhabditina</taxon>
        <taxon>Diplogasteromorpha</taxon>
        <taxon>Diplogasteroidea</taxon>
        <taxon>Neodiplogasteridae</taxon>
        <taxon>Pristionchus</taxon>
    </lineage>
</organism>
<feature type="non-terminal residue" evidence="1">
    <location>
        <position position="1"/>
    </location>
</feature>
<protein>
    <recommendedName>
        <fullName evidence="3">Peptidase A2 domain-containing protein</fullName>
    </recommendedName>
</protein>
<dbReference type="EMBL" id="BTSY01000001">
    <property type="protein sequence ID" value="GMT08989.1"/>
    <property type="molecule type" value="Genomic_DNA"/>
</dbReference>
<gene>
    <name evidence="1" type="ORF">PFISCL1PPCAC_286</name>
</gene>
<dbReference type="Gene3D" id="2.40.70.10">
    <property type="entry name" value="Acid Proteases"/>
    <property type="match status" value="1"/>
</dbReference>
<feature type="non-terminal residue" evidence="1">
    <location>
        <position position="562"/>
    </location>
</feature>